<feature type="chain" id="PRO_5047364082" description="THAP4-like heme-binding domain-containing protein" evidence="2">
    <location>
        <begin position="23"/>
        <end position="142"/>
    </location>
</feature>
<feature type="signal peptide" evidence="2">
    <location>
        <begin position="1"/>
        <end position="22"/>
    </location>
</feature>
<dbReference type="Pfam" id="PF08768">
    <property type="entry name" value="THAP4_heme-bd"/>
    <property type="match status" value="1"/>
</dbReference>
<evidence type="ECO:0000256" key="2">
    <source>
        <dbReference type="SAM" id="SignalP"/>
    </source>
</evidence>
<feature type="domain" description="THAP4-like heme-binding" evidence="3">
    <location>
        <begin position="31"/>
        <end position="140"/>
    </location>
</feature>
<organism evidence="4 5">
    <name type="scientific">Hibiscus sabdariffa</name>
    <name type="common">roselle</name>
    <dbReference type="NCBI Taxonomy" id="183260"/>
    <lineage>
        <taxon>Eukaryota</taxon>
        <taxon>Viridiplantae</taxon>
        <taxon>Streptophyta</taxon>
        <taxon>Embryophyta</taxon>
        <taxon>Tracheophyta</taxon>
        <taxon>Spermatophyta</taxon>
        <taxon>Magnoliopsida</taxon>
        <taxon>eudicotyledons</taxon>
        <taxon>Gunneridae</taxon>
        <taxon>Pentapetalae</taxon>
        <taxon>rosids</taxon>
        <taxon>malvids</taxon>
        <taxon>Malvales</taxon>
        <taxon>Malvaceae</taxon>
        <taxon>Malvoideae</taxon>
        <taxon>Hibiscus</taxon>
    </lineage>
</organism>
<dbReference type="SUPFAM" id="SSF50814">
    <property type="entry name" value="Lipocalins"/>
    <property type="match status" value="1"/>
</dbReference>
<protein>
    <recommendedName>
        <fullName evidence="3">THAP4-like heme-binding domain-containing protein</fullName>
    </recommendedName>
</protein>
<dbReference type="Gene3D" id="2.40.128.20">
    <property type="match status" value="1"/>
</dbReference>
<evidence type="ECO:0000259" key="3">
    <source>
        <dbReference type="Pfam" id="PF08768"/>
    </source>
</evidence>
<evidence type="ECO:0000313" key="5">
    <source>
        <dbReference type="Proteomes" id="UP001472677"/>
    </source>
</evidence>
<gene>
    <name evidence="4" type="ORF">V6N12_042839</name>
</gene>
<dbReference type="Proteomes" id="UP001472677">
    <property type="component" value="Unassembled WGS sequence"/>
</dbReference>
<keyword evidence="5" id="KW-1185">Reference proteome</keyword>
<evidence type="ECO:0000313" key="4">
    <source>
        <dbReference type="EMBL" id="KAK8497651.1"/>
    </source>
</evidence>
<proteinExistence type="predicted"/>
<comment type="caution">
    <text evidence="4">The sequence shown here is derived from an EMBL/GenBank/DDBJ whole genome shotgun (WGS) entry which is preliminary data.</text>
</comment>
<dbReference type="InterPro" id="IPR014878">
    <property type="entry name" value="THAP4-like_heme-bd"/>
</dbReference>
<dbReference type="EMBL" id="JBBPBM010000302">
    <property type="protein sequence ID" value="KAK8497651.1"/>
    <property type="molecule type" value="Genomic_DNA"/>
</dbReference>
<dbReference type="PANTHER" id="PTHR15854:SF4">
    <property type="entry name" value="PEROXYNITRITE ISOMERASE THAP4"/>
    <property type="match status" value="1"/>
</dbReference>
<dbReference type="CDD" id="cd07828">
    <property type="entry name" value="lipocalin_heme-bd-THAP4-like"/>
    <property type="match status" value="1"/>
</dbReference>
<dbReference type="InterPro" id="IPR012674">
    <property type="entry name" value="Calycin"/>
</dbReference>
<comment type="catalytic activity">
    <reaction evidence="1">
        <text>peroxynitrite = nitrate</text>
        <dbReference type="Rhea" id="RHEA:63116"/>
        <dbReference type="ChEBI" id="CHEBI:17632"/>
        <dbReference type="ChEBI" id="CHEBI:25941"/>
    </reaction>
    <physiologicalReaction direction="left-to-right" evidence="1">
        <dbReference type="Rhea" id="RHEA:63117"/>
    </physiologicalReaction>
</comment>
<sequence length="142" mass="16004">MERRRRGRILHHQLLPLWRTASLLSPCAWPGKPLIAYSHNTWKLDSGLPMHSESGYWRPKHDGSVEVVIAQSTGLAEVLKGTHIAEDKVIKLQSQVVANASKLREISRVHEMVNGELHYVVQMATNLTALQPHLKAVLKKLP</sequence>
<dbReference type="PANTHER" id="PTHR15854">
    <property type="entry name" value="THAP4 PROTEIN"/>
    <property type="match status" value="1"/>
</dbReference>
<reference evidence="4 5" key="1">
    <citation type="journal article" date="2024" name="G3 (Bethesda)">
        <title>Genome assembly of Hibiscus sabdariffa L. provides insights into metabolisms of medicinal natural products.</title>
        <authorList>
            <person name="Kim T."/>
        </authorList>
    </citation>
    <scope>NUCLEOTIDE SEQUENCE [LARGE SCALE GENOMIC DNA]</scope>
    <source>
        <strain evidence="4">TK-2024</strain>
        <tissue evidence="4">Old leaves</tissue>
    </source>
</reference>
<dbReference type="InterPro" id="IPR045165">
    <property type="entry name" value="Nitrobindin"/>
</dbReference>
<name>A0ABR2AU64_9ROSI</name>
<accession>A0ABR2AU64</accession>
<keyword evidence="2" id="KW-0732">Signal</keyword>
<evidence type="ECO:0000256" key="1">
    <source>
        <dbReference type="ARBA" id="ARBA00036993"/>
    </source>
</evidence>